<reference evidence="1 2" key="1">
    <citation type="submission" date="2019-02" db="EMBL/GenBank/DDBJ databases">
        <title>Investigation of anaerobic lignin degradation for improved lignocellulosic biofuels.</title>
        <authorList>
            <person name="Deangelis K."/>
        </authorList>
    </citation>
    <scope>NUCLEOTIDE SEQUENCE [LARGE SCALE GENOMIC DNA]</scope>
    <source>
        <strain evidence="1 2">159R</strain>
    </source>
</reference>
<dbReference type="InterPro" id="IPR042257">
    <property type="entry name" value="DGOK_C"/>
</dbReference>
<dbReference type="RefSeq" id="WP_132925494.1">
    <property type="nucleotide sequence ID" value="NZ_SJOI01000001.1"/>
</dbReference>
<dbReference type="AlphaFoldDB" id="A0A4R1NNF1"/>
<gene>
    <name evidence="1" type="ORF">EZJ58_4481</name>
</gene>
<protein>
    <submittedName>
        <fullName evidence="1">2-keto-3-deoxygalactonate kinase</fullName>
    </submittedName>
</protein>
<dbReference type="Proteomes" id="UP000294555">
    <property type="component" value="Unassembled WGS sequence"/>
</dbReference>
<keyword evidence="2" id="KW-1185">Reference proteome</keyword>
<sequence>MNYIAVDWGTSNFRAMRVKQGRVARTVQSEKGVARCPRAQLGEVLRTELMRLGDDYNEHLPVILCGMIGSNIGIKDAGYLPLPVSFHDLLGRGVPLEHVLPNPATVRPGICSREEHEICRGEEMQLAGALTVSEARVFAAVGTHSKWITVDPEQKKIVGLRTLMTGELYHLVLNHSVVGKGLGEQTFSDDIFQQGVETAVAIERGDSTLLSELFRCRGRYILGEFDAAFAAAWLSGLLVGHEVLTGHPRGESVCFIGSALLLERYRRACRILHLPCTTLAAEEAIIYGLNEVFDDAV</sequence>
<comment type="caution">
    <text evidence="1">The sequence shown here is derived from an EMBL/GenBank/DDBJ whole genome shotgun (WGS) entry which is preliminary data.</text>
</comment>
<dbReference type="InterPro" id="IPR042258">
    <property type="entry name" value="DGOK_N"/>
</dbReference>
<dbReference type="InterPro" id="IPR007729">
    <property type="entry name" value="DGOK"/>
</dbReference>
<dbReference type="Gene3D" id="3.30.420.310">
    <property type="entry name" value="2-keto-3-deoxy-galactonokinase, C-terminal domain"/>
    <property type="match status" value="1"/>
</dbReference>
<evidence type="ECO:0000313" key="1">
    <source>
        <dbReference type="EMBL" id="TCL06246.1"/>
    </source>
</evidence>
<keyword evidence="1" id="KW-0808">Transferase</keyword>
<dbReference type="GO" id="GO:0008671">
    <property type="term" value="F:2-dehydro-3-deoxygalactonokinase activity"/>
    <property type="evidence" value="ECO:0007669"/>
    <property type="project" value="InterPro"/>
</dbReference>
<name>A0A4R1NNF1_9GAMM</name>
<dbReference type="OrthoDB" id="256574at2"/>
<evidence type="ECO:0000313" key="2">
    <source>
        <dbReference type="Proteomes" id="UP000294555"/>
    </source>
</evidence>
<dbReference type="GO" id="GO:0034194">
    <property type="term" value="P:D-galactonate catabolic process"/>
    <property type="evidence" value="ECO:0007669"/>
    <property type="project" value="InterPro"/>
</dbReference>
<dbReference type="Gene3D" id="3.30.420.300">
    <property type="entry name" value="2-keto-3-deoxy-galactonokinase, substrate binding domain"/>
    <property type="match status" value="1"/>
</dbReference>
<dbReference type="Pfam" id="PF05035">
    <property type="entry name" value="DGOK"/>
    <property type="match status" value="1"/>
</dbReference>
<proteinExistence type="predicted"/>
<keyword evidence="1" id="KW-0418">Kinase</keyword>
<dbReference type="EMBL" id="SJOI01000001">
    <property type="protein sequence ID" value="TCL06246.1"/>
    <property type="molecule type" value="Genomic_DNA"/>
</dbReference>
<accession>A0A4R1NNF1</accession>
<organism evidence="1 2">
    <name type="scientific">Sodalis ligni</name>
    <dbReference type="NCBI Taxonomy" id="2697027"/>
    <lineage>
        <taxon>Bacteria</taxon>
        <taxon>Pseudomonadati</taxon>
        <taxon>Pseudomonadota</taxon>
        <taxon>Gammaproteobacteria</taxon>
        <taxon>Enterobacterales</taxon>
        <taxon>Bruguierivoracaceae</taxon>
        <taxon>Sodalis</taxon>
    </lineage>
</organism>